<evidence type="ECO:0008006" key="3">
    <source>
        <dbReference type="Google" id="ProtNLM"/>
    </source>
</evidence>
<gene>
    <name evidence="2" type="ORF">METZ01_LOCUS207741</name>
</gene>
<dbReference type="EMBL" id="UINC01046623">
    <property type="protein sequence ID" value="SVB54887.1"/>
    <property type="molecule type" value="Genomic_DNA"/>
</dbReference>
<name>A0A382EYG7_9ZZZZ</name>
<reference evidence="2" key="1">
    <citation type="submission" date="2018-05" db="EMBL/GenBank/DDBJ databases">
        <authorList>
            <person name="Lanie J.A."/>
            <person name="Ng W.-L."/>
            <person name="Kazmierczak K.M."/>
            <person name="Andrzejewski T.M."/>
            <person name="Davidsen T.M."/>
            <person name="Wayne K.J."/>
            <person name="Tettelin H."/>
            <person name="Glass J.I."/>
            <person name="Rusch D."/>
            <person name="Podicherti R."/>
            <person name="Tsui H.-C.T."/>
            <person name="Winkler M.E."/>
        </authorList>
    </citation>
    <scope>NUCLEOTIDE SEQUENCE</scope>
</reference>
<feature type="region of interest" description="Disordered" evidence="1">
    <location>
        <begin position="365"/>
        <end position="391"/>
    </location>
</feature>
<dbReference type="AlphaFoldDB" id="A0A382EYG7"/>
<evidence type="ECO:0000313" key="2">
    <source>
        <dbReference type="EMBL" id="SVB54887.1"/>
    </source>
</evidence>
<feature type="compositionally biased region" description="Basic residues" evidence="1">
    <location>
        <begin position="367"/>
        <end position="377"/>
    </location>
</feature>
<dbReference type="InterPro" id="IPR003615">
    <property type="entry name" value="HNH_nuc"/>
</dbReference>
<evidence type="ECO:0000256" key="1">
    <source>
        <dbReference type="SAM" id="MobiDB-lite"/>
    </source>
</evidence>
<accession>A0A382EYG7</accession>
<proteinExistence type="predicted"/>
<feature type="non-terminal residue" evidence="2">
    <location>
        <position position="391"/>
    </location>
</feature>
<protein>
    <recommendedName>
        <fullName evidence="3">HNH nuclease domain-containing protein</fullName>
    </recommendedName>
</protein>
<sequence>MPLSKLPPLPAIGVGPKRPFQRVLLADILVRLRECDPLPLSRRDLAEAYNRTSGSRVSKHLRVLVGTGWLSLAKRSQGKKAHCYSRGWRFRQNPGLASEWEALGDGLWGFEGLLSAFKDSAAFGYGMFGESRLICLGALIRAREPVTKAQLSSYVGTLMGRVTVSDAVDALEGDRLIEKVDGGFVAMPGWESTLHELVESCPPGRERLRRNAERHVAEREAFAERLQDGGITDLQLVALKKLPCVRCGGRSSEKEHFPPRKYKDSDRIHSLWAICKKCNNKTSSFIRALPEKDEIRPLKIMAAYVAPAANVDRVDFLQISLEFRLRRFYEAFENGDKDEAVRAIRMALSVYNYMERRGLLRRERIPGTKRSRGKRTLKGSARPLSGSRLPY</sequence>
<organism evidence="2">
    <name type="scientific">marine metagenome</name>
    <dbReference type="NCBI Taxonomy" id="408172"/>
    <lineage>
        <taxon>unclassified sequences</taxon>
        <taxon>metagenomes</taxon>
        <taxon>ecological metagenomes</taxon>
    </lineage>
</organism>
<dbReference type="CDD" id="cd00085">
    <property type="entry name" value="HNHc"/>
    <property type="match status" value="1"/>
</dbReference>